<dbReference type="InterPro" id="IPR007483">
    <property type="entry name" value="Hamartin"/>
</dbReference>
<keyword evidence="3" id="KW-1185">Reference proteome</keyword>
<sequence>MPLRKLQELLTAEVLDVGELESFALHNPWNPDDKNDLDKLSGQLQSIPEPNKLQVLQVLQPAFEPGRFILDHFDYLTSILLNPSNLENGETATKLLADTFRTYVPPDSEYQTTLALAARKILDTYVSETQGRWDTFEQIVAGKSVFEYNIPLDPNRIPKLEYVAFQYGMSNPLSFYNLLNQLAVEVETRLHAFMLLKLFLIVEDTPTYYLIDADLFGTVISSTVNDTDICIFQTALTIITIFLPIVAVKSVSKLDELLSVLITAIRWEVWYPEMLRHASPRKEHSAEHGKYACLSDYLNDRYVPPPNTASFKVAPDSLQKYVDIAHKAAQWDEKVYITKRIENLIQSHKCHLNAIVSTVEKERKEPWFLKNEASDIIISCFQLYVKEYDSNIELITEEFETLEQVSASIMRINTFLHGPIIPSDLELRLKNSLIELEATTLKSRELREELDRLQKKQAYFESESNTQLENLKTEVELKAVQINSLNNKCEALKVEISELKHLNDSLQSYNPGLLTNLQAHNEQLKKEIESLKNQQVQREEKVEDRKEQDAQMYILQKRVQDCNFEIDLLKNKIDELSQTERDYINLKQEYSKCATELEQKCKSNEEMSLLFAEELKAQESRYETVKKIMLQYQCKIMSIQNPQQEKQ</sequence>
<dbReference type="GO" id="GO:0032007">
    <property type="term" value="P:negative regulation of TOR signaling"/>
    <property type="evidence" value="ECO:0007669"/>
    <property type="project" value="TreeGrafter"/>
</dbReference>
<evidence type="ECO:0000313" key="2">
    <source>
        <dbReference type="EMBL" id="KAJ3260611.1"/>
    </source>
</evidence>
<dbReference type="PANTHER" id="PTHR15154">
    <property type="entry name" value="HAMARTIN"/>
    <property type="match status" value="1"/>
</dbReference>
<gene>
    <name evidence="2" type="ORF">HK103_000221</name>
</gene>
<dbReference type="GO" id="GO:0033596">
    <property type="term" value="C:TSC1-TSC2 complex"/>
    <property type="evidence" value="ECO:0007669"/>
    <property type="project" value="TreeGrafter"/>
</dbReference>
<comment type="caution">
    <text evidence="2">The sequence shown here is derived from an EMBL/GenBank/DDBJ whole genome shotgun (WGS) entry which is preliminary data.</text>
</comment>
<evidence type="ECO:0000313" key="3">
    <source>
        <dbReference type="Proteomes" id="UP001210925"/>
    </source>
</evidence>
<dbReference type="EMBL" id="JADGKB010000010">
    <property type="protein sequence ID" value="KAJ3260611.1"/>
    <property type="molecule type" value="Genomic_DNA"/>
</dbReference>
<keyword evidence="1" id="KW-0175">Coiled coil</keyword>
<name>A0AAD5YA83_9FUNG</name>
<accession>A0AAD5YA83</accession>
<protein>
    <submittedName>
        <fullName evidence="2">Uncharacterized protein</fullName>
    </submittedName>
</protein>
<feature type="coiled-coil region" evidence="1">
    <location>
        <begin position="429"/>
        <end position="589"/>
    </location>
</feature>
<dbReference type="Proteomes" id="UP001210925">
    <property type="component" value="Unassembled WGS sequence"/>
</dbReference>
<evidence type="ECO:0000256" key="1">
    <source>
        <dbReference type="SAM" id="Coils"/>
    </source>
</evidence>
<reference evidence="2" key="1">
    <citation type="submission" date="2020-05" db="EMBL/GenBank/DDBJ databases">
        <title>Phylogenomic resolution of chytrid fungi.</title>
        <authorList>
            <person name="Stajich J.E."/>
            <person name="Amses K."/>
            <person name="Simmons R."/>
            <person name="Seto K."/>
            <person name="Myers J."/>
            <person name="Bonds A."/>
            <person name="Quandt C.A."/>
            <person name="Barry K."/>
            <person name="Liu P."/>
            <person name="Grigoriev I."/>
            <person name="Longcore J.E."/>
            <person name="James T.Y."/>
        </authorList>
    </citation>
    <scope>NUCLEOTIDE SEQUENCE</scope>
    <source>
        <strain evidence="2">PLAUS21</strain>
    </source>
</reference>
<dbReference type="GO" id="GO:0051726">
    <property type="term" value="P:regulation of cell cycle"/>
    <property type="evidence" value="ECO:0007669"/>
    <property type="project" value="TreeGrafter"/>
</dbReference>
<proteinExistence type="predicted"/>
<dbReference type="PANTHER" id="PTHR15154:SF2">
    <property type="entry name" value="HAMARTIN"/>
    <property type="match status" value="1"/>
</dbReference>
<organism evidence="2 3">
    <name type="scientific">Boothiomyces macroporosus</name>
    <dbReference type="NCBI Taxonomy" id="261099"/>
    <lineage>
        <taxon>Eukaryota</taxon>
        <taxon>Fungi</taxon>
        <taxon>Fungi incertae sedis</taxon>
        <taxon>Chytridiomycota</taxon>
        <taxon>Chytridiomycota incertae sedis</taxon>
        <taxon>Chytridiomycetes</taxon>
        <taxon>Rhizophydiales</taxon>
        <taxon>Terramycetaceae</taxon>
        <taxon>Boothiomyces</taxon>
    </lineage>
</organism>
<dbReference type="AlphaFoldDB" id="A0AAD5YA83"/>